<protein>
    <submittedName>
        <fullName evidence="2">Uncharacterized protein</fullName>
    </submittedName>
</protein>
<evidence type="ECO:0000256" key="1">
    <source>
        <dbReference type="SAM" id="MobiDB-lite"/>
    </source>
</evidence>
<feature type="compositionally biased region" description="Low complexity" evidence="1">
    <location>
        <begin position="1"/>
        <end position="12"/>
    </location>
</feature>
<organism evidence="2 3">
    <name type="scientific">Leeia aquatica</name>
    <dbReference type="NCBI Taxonomy" id="2725557"/>
    <lineage>
        <taxon>Bacteria</taxon>
        <taxon>Pseudomonadati</taxon>
        <taxon>Pseudomonadota</taxon>
        <taxon>Betaproteobacteria</taxon>
        <taxon>Neisseriales</taxon>
        <taxon>Leeiaceae</taxon>
        <taxon>Leeia</taxon>
    </lineage>
</organism>
<dbReference type="EMBL" id="JABAIM010000003">
    <property type="protein sequence ID" value="NLR76319.1"/>
    <property type="molecule type" value="Genomic_DNA"/>
</dbReference>
<dbReference type="RefSeq" id="WP_168877982.1">
    <property type="nucleotide sequence ID" value="NZ_JABAIM010000003.1"/>
</dbReference>
<feature type="compositionally biased region" description="Polar residues" evidence="1">
    <location>
        <begin position="73"/>
        <end position="82"/>
    </location>
</feature>
<reference evidence="2 3" key="1">
    <citation type="submission" date="2020-04" db="EMBL/GenBank/DDBJ databases">
        <title>Draft genome of Leeia sp. IMCC25680.</title>
        <authorList>
            <person name="Song J."/>
            <person name="Cho J.-C."/>
        </authorList>
    </citation>
    <scope>NUCLEOTIDE SEQUENCE [LARGE SCALE GENOMIC DNA]</scope>
    <source>
        <strain evidence="2 3">IMCC25680</strain>
    </source>
</reference>
<name>A0A847SGI0_9NEIS</name>
<comment type="caution">
    <text evidence="2">The sequence shown here is derived from an EMBL/GenBank/DDBJ whole genome shotgun (WGS) entry which is preliminary data.</text>
</comment>
<dbReference type="AlphaFoldDB" id="A0A847SGI0"/>
<sequence length="82" mass="9585">MHLLPLPATLAPRAERHTEPVRTVQDPYASAIPVYHAQDNRHNSKDRRRSERRRRDEAVAQEQRSGFERRTGKLTSTWLIKA</sequence>
<feature type="region of interest" description="Disordered" evidence="1">
    <location>
        <begin position="1"/>
        <end position="82"/>
    </location>
</feature>
<accession>A0A847SGI0</accession>
<proteinExistence type="predicted"/>
<evidence type="ECO:0000313" key="2">
    <source>
        <dbReference type="EMBL" id="NLR76319.1"/>
    </source>
</evidence>
<keyword evidence="3" id="KW-1185">Reference proteome</keyword>
<evidence type="ECO:0000313" key="3">
    <source>
        <dbReference type="Proteomes" id="UP000587991"/>
    </source>
</evidence>
<gene>
    <name evidence="2" type="ORF">HF682_14225</name>
</gene>
<dbReference type="Proteomes" id="UP000587991">
    <property type="component" value="Unassembled WGS sequence"/>
</dbReference>